<accession>A0A174P5I5</accession>
<dbReference type="GO" id="GO:0015562">
    <property type="term" value="F:efflux transmembrane transporter activity"/>
    <property type="evidence" value="ECO:0007669"/>
    <property type="project" value="TreeGrafter"/>
</dbReference>
<organism evidence="2 3">
    <name type="scientific">Anaerotruncus colihominis</name>
    <dbReference type="NCBI Taxonomy" id="169435"/>
    <lineage>
        <taxon>Bacteria</taxon>
        <taxon>Bacillati</taxon>
        <taxon>Bacillota</taxon>
        <taxon>Clostridia</taxon>
        <taxon>Eubacteriales</taxon>
        <taxon>Oscillospiraceae</taxon>
        <taxon>Anaerotruncus</taxon>
    </lineage>
</organism>
<dbReference type="Gene3D" id="2.40.50.100">
    <property type="match status" value="1"/>
</dbReference>
<reference evidence="2 3" key="1">
    <citation type="submission" date="2015-09" db="EMBL/GenBank/DDBJ databases">
        <authorList>
            <consortium name="Pathogen Informatics"/>
        </authorList>
    </citation>
    <scope>NUCLEOTIDE SEQUENCE [LARGE SCALE GENOMIC DNA]</scope>
    <source>
        <strain evidence="2 3">2789STDY5834939</strain>
    </source>
</reference>
<evidence type="ECO:0000313" key="3">
    <source>
        <dbReference type="Proteomes" id="UP000095765"/>
    </source>
</evidence>
<name>A0A174P5I5_9FIRM</name>
<gene>
    <name evidence="2" type="ORF">ERS852551_01168</name>
</gene>
<protein>
    <submittedName>
        <fullName evidence="2">Multidrug resistance protein MdtN</fullName>
    </submittedName>
</protein>
<dbReference type="RefSeq" id="WP_055244580.1">
    <property type="nucleotide sequence ID" value="NZ_CZBE01000006.1"/>
</dbReference>
<evidence type="ECO:0000313" key="2">
    <source>
        <dbReference type="EMBL" id="CUP55106.1"/>
    </source>
</evidence>
<dbReference type="AlphaFoldDB" id="A0A174P5I5"/>
<dbReference type="GO" id="GO:1990281">
    <property type="term" value="C:efflux pump complex"/>
    <property type="evidence" value="ECO:0007669"/>
    <property type="project" value="TreeGrafter"/>
</dbReference>
<evidence type="ECO:0000256" key="1">
    <source>
        <dbReference type="SAM" id="Coils"/>
    </source>
</evidence>
<dbReference type="Gene3D" id="1.10.287.470">
    <property type="entry name" value="Helix hairpin bin"/>
    <property type="match status" value="1"/>
</dbReference>
<dbReference type="Gene3D" id="2.40.420.20">
    <property type="match status" value="1"/>
</dbReference>
<dbReference type="PANTHER" id="PTHR30469">
    <property type="entry name" value="MULTIDRUG RESISTANCE PROTEIN MDTA"/>
    <property type="match status" value="1"/>
</dbReference>
<proteinExistence type="predicted"/>
<sequence length="466" mass="50917">MKLEDILNYSPERTAVPLRKRALRWLAAFLAVMAVCTVLSRAADSLTVAVVTTQHPESGAVQHTVETDGTLEAQGEIAVFTLEGMRVRSVGARTGERVAAGDVLFTVDPDDIARKLTEQQLELQKLQLSLSQIQQNAKTQAERDALAEIRAQEDFDIAAEKLDLRIKQAGEDRRRAKNALRDYKNETDFEEEDEDLNDYDLDPTYISLRDDYRAKQLAYEEAVAEQRDEQVKLERTLEDLRLKDVDNQAQIQAIECSLKQLEIARLTELSAAGGEVTAPSDAVVTSVDVKAGGQTGTQAAVMLAGQETELRFTAEIPKEEQKYISPGDAIALTLPDRSKVEAILESVAAIEEKNGLLRLTALLPAGEGTPGALASMTAQKRSSSYPTCVPVDALHSDGNQDYVYILRTTETVLGTEQTVERVDVTVQEKNESRAAVTGALDSTDDVIITSNKTIGSGDRVRVEAAG</sequence>
<keyword evidence="1" id="KW-0175">Coiled coil</keyword>
<dbReference type="OrthoDB" id="2339451at2"/>
<dbReference type="EMBL" id="CZBE01000006">
    <property type="protein sequence ID" value="CUP55106.1"/>
    <property type="molecule type" value="Genomic_DNA"/>
</dbReference>
<dbReference type="Proteomes" id="UP000095765">
    <property type="component" value="Unassembled WGS sequence"/>
</dbReference>
<feature type="coiled-coil region" evidence="1">
    <location>
        <begin position="116"/>
        <end position="193"/>
    </location>
</feature>